<dbReference type="AlphaFoldDB" id="A0A1G9HRH8"/>
<gene>
    <name evidence="5" type="ORF">SAMN05660337_2269</name>
</gene>
<keyword evidence="6" id="KW-1185">Reference proteome</keyword>
<dbReference type="STRING" id="246191.SAMN05660337_2269"/>
<dbReference type="PROSITE" id="PS50109">
    <property type="entry name" value="HIS_KIN"/>
    <property type="match status" value="1"/>
</dbReference>
<evidence type="ECO:0000313" key="5">
    <source>
        <dbReference type="EMBL" id="SDL15173.1"/>
    </source>
</evidence>
<keyword evidence="1" id="KW-0597">Phosphoprotein</keyword>
<dbReference type="SUPFAM" id="SSF55874">
    <property type="entry name" value="ATPase domain of HSP90 chaperone/DNA topoisomerase II/histidine kinase"/>
    <property type="match status" value="1"/>
</dbReference>
<evidence type="ECO:0000256" key="2">
    <source>
        <dbReference type="SAM" id="Coils"/>
    </source>
</evidence>
<dbReference type="EMBL" id="FNGA01000003">
    <property type="protein sequence ID" value="SDL15173.1"/>
    <property type="molecule type" value="Genomic_DNA"/>
</dbReference>
<dbReference type="Pfam" id="PF02518">
    <property type="entry name" value="HATPase_c"/>
    <property type="match status" value="1"/>
</dbReference>
<accession>A0A1G9HRH8</accession>
<name>A0A1G9HRH8_9BACT</name>
<dbReference type="InterPro" id="IPR011495">
    <property type="entry name" value="Sig_transdc_His_kin_sub2_dim/P"/>
</dbReference>
<dbReference type="InterPro" id="IPR001789">
    <property type="entry name" value="Sig_transdc_resp-reg_receiver"/>
</dbReference>
<dbReference type="PANTHER" id="PTHR43065:SF23">
    <property type="entry name" value="SENSOR HISTIDINE KINASE PDTAS"/>
    <property type="match status" value="1"/>
</dbReference>
<dbReference type="Gene3D" id="3.40.50.2300">
    <property type="match status" value="1"/>
</dbReference>
<keyword evidence="2" id="KW-0175">Coiled coil</keyword>
<feature type="modified residue" description="4-aspartylphosphate" evidence="1">
    <location>
        <position position="55"/>
    </location>
</feature>
<feature type="domain" description="Response regulatory" evidence="4">
    <location>
        <begin position="6"/>
        <end position="120"/>
    </location>
</feature>
<dbReference type="PANTHER" id="PTHR43065">
    <property type="entry name" value="SENSOR HISTIDINE KINASE"/>
    <property type="match status" value="1"/>
</dbReference>
<dbReference type="Gene3D" id="3.30.450.20">
    <property type="entry name" value="PAS domain"/>
    <property type="match status" value="1"/>
</dbReference>
<dbReference type="CDD" id="cd17555">
    <property type="entry name" value="REC_RssB-like"/>
    <property type="match status" value="1"/>
</dbReference>
<dbReference type="InterPro" id="IPR005467">
    <property type="entry name" value="His_kinase_dom"/>
</dbReference>
<keyword evidence="5" id="KW-0418">Kinase</keyword>
<protein>
    <submittedName>
        <fullName evidence="5">Two-component sensor histidine kinase, contains HisKA and HATPase domains</fullName>
    </submittedName>
</protein>
<dbReference type="Gene3D" id="3.30.565.10">
    <property type="entry name" value="Histidine kinase-like ATPase, C-terminal domain"/>
    <property type="match status" value="1"/>
</dbReference>
<organism evidence="5 6">
    <name type="scientific">Maridesulfovibrio ferrireducens</name>
    <dbReference type="NCBI Taxonomy" id="246191"/>
    <lineage>
        <taxon>Bacteria</taxon>
        <taxon>Pseudomonadati</taxon>
        <taxon>Thermodesulfobacteriota</taxon>
        <taxon>Desulfovibrionia</taxon>
        <taxon>Desulfovibrionales</taxon>
        <taxon>Desulfovibrionaceae</taxon>
        <taxon>Maridesulfovibrio</taxon>
    </lineage>
</organism>
<dbReference type="GO" id="GO:0016301">
    <property type="term" value="F:kinase activity"/>
    <property type="evidence" value="ECO:0007669"/>
    <property type="project" value="UniProtKB-KW"/>
</dbReference>
<evidence type="ECO:0000259" key="3">
    <source>
        <dbReference type="PROSITE" id="PS50109"/>
    </source>
</evidence>
<keyword evidence="5" id="KW-0808">Transferase</keyword>
<evidence type="ECO:0000256" key="1">
    <source>
        <dbReference type="PROSITE-ProRule" id="PRU00169"/>
    </source>
</evidence>
<feature type="domain" description="Histidine kinase" evidence="3">
    <location>
        <begin position="182"/>
        <end position="374"/>
    </location>
</feature>
<dbReference type="InterPro" id="IPR049510">
    <property type="entry name" value="RssB-like_REC"/>
</dbReference>
<dbReference type="OrthoDB" id="5342753at2"/>
<dbReference type="SUPFAM" id="SSF52172">
    <property type="entry name" value="CheY-like"/>
    <property type="match status" value="1"/>
</dbReference>
<proteinExistence type="predicted"/>
<dbReference type="Pfam" id="PF07568">
    <property type="entry name" value="HisKA_2"/>
    <property type="match status" value="1"/>
</dbReference>
<dbReference type="InterPro" id="IPR036890">
    <property type="entry name" value="HATPase_C_sf"/>
</dbReference>
<dbReference type="GO" id="GO:0000160">
    <property type="term" value="P:phosphorelay signal transduction system"/>
    <property type="evidence" value="ECO:0007669"/>
    <property type="project" value="InterPro"/>
</dbReference>
<evidence type="ECO:0000313" key="6">
    <source>
        <dbReference type="Proteomes" id="UP000199053"/>
    </source>
</evidence>
<feature type="coiled-coil region" evidence="2">
    <location>
        <begin position="123"/>
        <end position="154"/>
    </location>
</feature>
<dbReference type="InterPro" id="IPR003594">
    <property type="entry name" value="HATPase_dom"/>
</dbReference>
<dbReference type="Proteomes" id="UP000199053">
    <property type="component" value="Unassembled WGS sequence"/>
</dbReference>
<dbReference type="SMART" id="SM00387">
    <property type="entry name" value="HATPase_c"/>
    <property type="match status" value="1"/>
</dbReference>
<dbReference type="FunFam" id="3.40.50.2300:FF:000301">
    <property type="entry name" value="Response regulator receiver"/>
    <property type="match status" value="1"/>
</dbReference>
<dbReference type="RefSeq" id="WP_092161139.1">
    <property type="nucleotide sequence ID" value="NZ_FNGA01000003.1"/>
</dbReference>
<evidence type="ECO:0000259" key="4">
    <source>
        <dbReference type="PROSITE" id="PS50110"/>
    </source>
</evidence>
<dbReference type="SMART" id="SM00448">
    <property type="entry name" value="REC"/>
    <property type="match status" value="1"/>
</dbReference>
<dbReference type="PROSITE" id="PS50110">
    <property type="entry name" value="RESPONSE_REGULATORY"/>
    <property type="match status" value="1"/>
</dbReference>
<sequence length="377" mass="42676">MHDLPRVLTIDDDEAVRLSITHYLEDSGYKVLQAANGSDGLDIFRSETPDIVLLDLRMPEMDGLSVLKELGQEAPQTPVIVVSGTGSFDDAVATIRLGAWDYIAKPITDLKDLESSILRTRERARLLVENEKYKEELEIKIRERTEELQRTNMILSEEISARKTSEKLVRASLAEKEVMLKEIHHRVKNNLQVISSLLSLQSGYTDDDKASNLLRECQHRVRSMSMLHERLYRSDDLSRIDMREYAFTLMNFLLRSYSIDDKVQPKFDINDIHLGIDSAIPCGLIINELLSNSLRHAFPDNREGILFVSMSREGDNINLTVSDNGIGLPEDFKIGNTKTLGMTLVETLAQQLCGELIIKKTNGTSFQIIFPVKTHAC</sequence>
<dbReference type="Pfam" id="PF00072">
    <property type="entry name" value="Response_reg"/>
    <property type="match status" value="1"/>
</dbReference>
<reference evidence="6" key="1">
    <citation type="submission" date="2016-10" db="EMBL/GenBank/DDBJ databases">
        <authorList>
            <person name="Varghese N."/>
            <person name="Submissions S."/>
        </authorList>
    </citation>
    <scope>NUCLEOTIDE SEQUENCE [LARGE SCALE GENOMIC DNA]</scope>
    <source>
        <strain evidence="6">DSM 16995</strain>
    </source>
</reference>
<dbReference type="InterPro" id="IPR011006">
    <property type="entry name" value="CheY-like_superfamily"/>
</dbReference>